<keyword evidence="1" id="KW-0472">Membrane</keyword>
<evidence type="ECO:0000256" key="1">
    <source>
        <dbReference type="SAM" id="Phobius"/>
    </source>
</evidence>
<reference evidence="2 3" key="1">
    <citation type="submission" date="2024-11" db="EMBL/GenBank/DDBJ databases">
        <title>Chromosome-level genome assembly of the freshwater bivalve Anodonta woodiana.</title>
        <authorList>
            <person name="Chen X."/>
        </authorList>
    </citation>
    <scope>NUCLEOTIDE SEQUENCE [LARGE SCALE GENOMIC DNA]</scope>
    <source>
        <strain evidence="2">MN2024</strain>
        <tissue evidence="2">Gills</tissue>
    </source>
</reference>
<name>A0ABD3U3J4_SINWO</name>
<dbReference type="AlphaFoldDB" id="A0ABD3U3J4"/>
<gene>
    <name evidence="2" type="ORF">ACJMK2_020919</name>
</gene>
<sequence>MGQLDTEQLVTDDNLTITSATSDQNQITVRCPIGNRRYSTLNLKKGPHNNNINITVCKDEDDYTRVFVEPDPNIERRSVKRKQRAKCLVALVSVVISILVCVAVFAAVQIILKAGPSGSSDYSKNNDSIHWTTTNSTNVGNVTALLL</sequence>
<keyword evidence="3" id="KW-1185">Reference proteome</keyword>
<keyword evidence="1" id="KW-0812">Transmembrane</keyword>
<dbReference type="Proteomes" id="UP001634394">
    <property type="component" value="Unassembled WGS sequence"/>
</dbReference>
<keyword evidence="1" id="KW-1133">Transmembrane helix</keyword>
<dbReference type="EMBL" id="JBJQND010000017">
    <property type="protein sequence ID" value="KAL3842947.1"/>
    <property type="molecule type" value="Genomic_DNA"/>
</dbReference>
<evidence type="ECO:0000313" key="3">
    <source>
        <dbReference type="Proteomes" id="UP001634394"/>
    </source>
</evidence>
<organism evidence="2 3">
    <name type="scientific">Sinanodonta woodiana</name>
    <name type="common">Chinese pond mussel</name>
    <name type="synonym">Anodonta woodiana</name>
    <dbReference type="NCBI Taxonomy" id="1069815"/>
    <lineage>
        <taxon>Eukaryota</taxon>
        <taxon>Metazoa</taxon>
        <taxon>Spiralia</taxon>
        <taxon>Lophotrochozoa</taxon>
        <taxon>Mollusca</taxon>
        <taxon>Bivalvia</taxon>
        <taxon>Autobranchia</taxon>
        <taxon>Heteroconchia</taxon>
        <taxon>Palaeoheterodonta</taxon>
        <taxon>Unionida</taxon>
        <taxon>Unionoidea</taxon>
        <taxon>Unionidae</taxon>
        <taxon>Unioninae</taxon>
        <taxon>Sinanodonta</taxon>
    </lineage>
</organism>
<accession>A0ABD3U3J4</accession>
<comment type="caution">
    <text evidence="2">The sequence shown here is derived from an EMBL/GenBank/DDBJ whole genome shotgun (WGS) entry which is preliminary data.</text>
</comment>
<evidence type="ECO:0000313" key="2">
    <source>
        <dbReference type="EMBL" id="KAL3842947.1"/>
    </source>
</evidence>
<proteinExistence type="predicted"/>
<dbReference type="EMBL" id="JBJQND010000017">
    <property type="protein sequence ID" value="KAL3842948.1"/>
    <property type="molecule type" value="Genomic_DNA"/>
</dbReference>
<dbReference type="EMBL" id="JBJQND010000017">
    <property type="protein sequence ID" value="KAL3842946.1"/>
    <property type="molecule type" value="Genomic_DNA"/>
</dbReference>
<protein>
    <submittedName>
        <fullName evidence="2">Uncharacterized protein</fullName>
    </submittedName>
</protein>
<feature type="transmembrane region" description="Helical" evidence="1">
    <location>
        <begin position="87"/>
        <end position="112"/>
    </location>
</feature>